<dbReference type="Proteomes" id="UP000285266">
    <property type="component" value="Unassembled WGS sequence"/>
</dbReference>
<evidence type="ECO:0000313" key="7">
    <source>
        <dbReference type="EMBL" id="ROT86174.1"/>
    </source>
</evidence>
<organism evidence="7 8">
    <name type="scientific">Bifidobacterium mongoliense</name>
    <dbReference type="NCBI Taxonomy" id="518643"/>
    <lineage>
        <taxon>Bacteria</taxon>
        <taxon>Bacillati</taxon>
        <taxon>Actinomycetota</taxon>
        <taxon>Actinomycetes</taxon>
        <taxon>Bifidobacteriales</taxon>
        <taxon>Bifidobacteriaceae</taxon>
        <taxon>Bifidobacterium</taxon>
    </lineage>
</organism>
<dbReference type="PANTHER" id="PTHR33217:SF7">
    <property type="entry name" value="TRANSPOSASE FOR INSERTION SEQUENCE ELEMENT IS1081"/>
    <property type="match status" value="1"/>
</dbReference>
<dbReference type="GO" id="GO:0003677">
    <property type="term" value="F:DNA binding"/>
    <property type="evidence" value="ECO:0007669"/>
    <property type="project" value="UniProtKB-UniRule"/>
</dbReference>
<evidence type="ECO:0000256" key="4">
    <source>
        <dbReference type="ARBA" id="ARBA00023125"/>
    </source>
</evidence>
<keyword evidence="6" id="KW-0814">Transposable element</keyword>
<gene>
    <name evidence="7" type="ORF">BMONG18_1682</name>
</gene>
<comment type="similarity">
    <text evidence="2 6">Belongs to the transposase mutator family.</text>
</comment>
<sequence length="320" mass="36532">MPKLKGALFESAVIERYRRREESVEEALIDMYLAGVSTRRVDDISQALWGSRMPSQTLSDQLKRVYADIDRWRNTPLQQPYPYVFMDGVWHKRSWGGAVENVSVLVAIGVGLDGHREVIGVTEGMKEDATSWRNFVSSLISRGLKGVRLVVGDRCAGLVSTVGELLPEARYQRCMVHFMRNVLSKVSPRHARWAADALKAIFASETRQAALEKAESIATQMDARKLKEAAKCLREGIGETTTYLLDNYPVEHRRRIRTNNMIERLNREIRRRTRVVGAFPDGRSALMLITARIRYVTDNDWSTRRYLDMSRLGDTIQEAN</sequence>
<dbReference type="AlphaFoldDB" id="A0A423UBT9"/>
<dbReference type="PANTHER" id="PTHR33217">
    <property type="entry name" value="TRANSPOSASE FOR INSERTION SEQUENCE ELEMENT IS1081"/>
    <property type="match status" value="1"/>
</dbReference>
<name>A0A423UBT9_9BIFI</name>
<evidence type="ECO:0000256" key="6">
    <source>
        <dbReference type="RuleBase" id="RU365089"/>
    </source>
</evidence>
<protein>
    <recommendedName>
        <fullName evidence="6">Mutator family transposase</fullName>
    </recommendedName>
</protein>
<evidence type="ECO:0000256" key="5">
    <source>
        <dbReference type="ARBA" id="ARBA00023172"/>
    </source>
</evidence>
<proteinExistence type="inferred from homology"/>
<keyword evidence="4 6" id="KW-0238">DNA-binding</keyword>
<comment type="function">
    <text evidence="1 6">Required for the transposition of the insertion element.</text>
</comment>
<evidence type="ECO:0000313" key="8">
    <source>
        <dbReference type="Proteomes" id="UP000285266"/>
    </source>
</evidence>
<keyword evidence="3 6" id="KW-0815">Transposition</keyword>
<keyword evidence="5 6" id="KW-0233">DNA recombination</keyword>
<dbReference type="GO" id="GO:0006313">
    <property type="term" value="P:DNA transposition"/>
    <property type="evidence" value="ECO:0007669"/>
    <property type="project" value="UniProtKB-UniRule"/>
</dbReference>
<reference evidence="7 8" key="1">
    <citation type="submission" date="2018-07" db="EMBL/GenBank/DDBJ databases">
        <title>The role of parmesan cheese in vectoring bovine microbiota.</title>
        <authorList>
            <person name="Lugli G.A."/>
            <person name="Milani C."/>
        </authorList>
    </citation>
    <scope>NUCLEOTIDE SEQUENCE [LARGE SCALE GENOMIC DNA]</scope>
    <source>
        <strain evidence="7 8">BMONG18</strain>
    </source>
</reference>
<dbReference type="Pfam" id="PF00872">
    <property type="entry name" value="Transposase_mut"/>
    <property type="match status" value="1"/>
</dbReference>
<dbReference type="NCBIfam" id="NF033543">
    <property type="entry name" value="transpos_IS256"/>
    <property type="match status" value="1"/>
</dbReference>
<dbReference type="InterPro" id="IPR001207">
    <property type="entry name" value="Transposase_mutator"/>
</dbReference>
<evidence type="ECO:0000256" key="2">
    <source>
        <dbReference type="ARBA" id="ARBA00010961"/>
    </source>
</evidence>
<comment type="caution">
    <text evidence="7">The sequence shown here is derived from an EMBL/GenBank/DDBJ whole genome shotgun (WGS) entry which is preliminary data.</text>
</comment>
<evidence type="ECO:0000256" key="3">
    <source>
        <dbReference type="ARBA" id="ARBA00022578"/>
    </source>
</evidence>
<evidence type="ECO:0000256" key="1">
    <source>
        <dbReference type="ARBA" id="ARBA00002190"/>
    </source>
</evidence>
<dbReference type="GO" id="GO:0004803">
    <property type="term" value="F:transposase activity"/>
    <property type="evidence" value="ECO:0007669"/>
    <property type="project" value="UniProtKB-UniRule"/>
</dbReference>
<accession>A0A423UBT9</accession>
<dbReference type="EMBL" id="QRAJ01000016">
    <property type="protein sequence ID" value="ROT86174.1"/>
    <property type="molecule type" value="Genomic_DNA"/>
</dbReference>